<evidence type="ECO:0000256" key="1">
    <source>
        <dbReference type="ARBA" id="ARBA00004556"/>
    </source>
</evidence>
<reference evidence="4" key="1">
    <citation type="submission" date="2023-03" db="EMBL/GenBank/DDBJ databases">
        <authorList>
            <person name="Steffen K."/>
            <person name="Cardenas P."/>
        </authorList>
    </citation>
    <scope>NUCLEOTIDE SEQUENCE</scope>
</reference>
<dbReference type="EMBL" id="CASHTH010003214">
    <property type="protein sequence ID" value="CAI8041841.1"/>
    <property type="molecule type" value="Genomic_DNA"/>
</dbReference>
<evidence type="ECO:0000256" key="2">
    <source>
        <dbReference type="ARBA" id="ARBA00006626"/>
    </source>
</evidence>
<name>A0AA35T7M4_GEOBA</name>
<sequence>YLEERRGLGKKMASGYYFVIVGHGDNPLFELENSTKTSDKSDDKKSLNQFVAHAALDLVDEATWQTGNLYLKTVDKFNDSTVTGFVTASHMRFLLLHDGQSRGSDTIRNFFTDMYDAFVKAALNPFYVPNTPITSIHFKRKAQQIAKKHLN</sequence>
<gene>
    <name evidence="4" type="ORF">GBAR_LOCUS23224</name>
</gene>
<dbReference type="GO" id="GO:0048471">
    <property type="term" value="C:perinuclear region of cytoplasm"/>
    <property type="evidence" value="ECO:0007669"/>
    <property type="project" value="UniProtKB-SubCell"/>
</dbReference>
<organism evidence="4 5">
    <name type="scientific">Geodia barretti</name>
    <name type="common">Barrett's horny sponge</name>
    <dbReference type="NCBI Taxonomy" id="519541"/>
    <lineage>
        <taxon>Eukaryota</taxon>
        <taxon>Metazoa</taxon>
        <taxon>Porifera</taxon>
        <taxon>Demospongiae</taxon>
        <taxon>Heteroscleromorpha</taxon>
        <taxon>Tetractinellida</taxon>
        <taxon>Astrophorina</taxon>
        <taxon>Geodiidae</taxon>
        <taxon>Geodia</taxon>
    </lineage>
</organism>
<dbReference type="Gene3D" id="3.30.450.70">
    <property type="match status" value="1"/>
</dbReference>
<dbReference type="Proteomes" id="UP001174909">
    <property type="component" value="Unassembled WGS sequence"/>
</dbReference>
<dbReference type="CDD" id="cd14825">
    <property type="entry name" value="TRAPPC2_sedlin"/>
    <property type="match status" value="1"/>
</dbReference>
<dbReference type="SUPFAM" id="SSF64356">
    <property type="entry name" value="SNARE-like"/>
    <property type="match status" value="1"/>
</dbReference>
<evidence type="ECO:0000313" key="4">
    <source>
        <dbReference type="EMBL" id="CAI8041841.1"/>
    </source>
</evidence>
<dbReference type="PANTHER" id="PTHR12403">
    <property type="entry name" value="TRAFFICKING PROTEIN PARTICLE COMPLEX SUBUNIT 2"/>
    <property type="match status" value="1"/>
</dbReference>
<protein>
    <submittedName>
        <fullName evidence="4">Trafficking protein particle complex subunit 2</fullName>
    </submittedName>
</protein>
<dbReference type="GO" id="GO:0006888">
    <property type="term" value="P:endoplasmic reticulum to Golgi vesicle-mediated transport"/>
    <property type="evidence" value="ECO:0007669"/>
    <property type="project" value="InterPro"/>
</dbReference>
<comment type="similarity">
    <text evidence="2">Belongs to the TRAPP small subunits family. Sedlin subfamily.</text>
</comment>
<dbReference type="InterPro" id="IPR011012">
    <property type="entry name" value="Longin-like_dom_sf"/>
</dbReference>
<comment type="caution">
    <text evidence="4">The sequence shown here is derived from an EMBL/GenBank/DDBJ whole genome shotgun (WGS) entry which is preliminary data.</text>
</comment>
<keyword evidence="5" id="KW-1185">Reference proteome</keyword>
<comment type="subcellular location">
    <subcellularLocation>
        <location evidence="1">Cytoplasm</location>
        <location evidence="1">Perinuclear region</location>
    </subcellularLocation>
</comment>
<dbReference type="AlphaFoldDB" id="A0AA35T7M4"/>
<evidence type="ECO:0000256" key="3">
    <source>
        <dbReference type="ARBA" id="ARBA00022892"/>
    </source>
</evidence>
<proteinExistence type="inferred from homology"/>
<keyword evidence="3" id="KW-0931">ER-Golgi transport</keyword>
<accession>A0AA35T7M4</accession>
<evidence type="ECO:0000313" key="5">
    <source>
        <dbReference type="Proteomes" id="UP001174909"/>
    </source>
</evidence>
<keyword evidence="3" id="KW-0813">Transport</keyword>
<feature type="non-terminal residue" evidence="4">
    <location>
        <position position="151"/>
    </location>
</feature>
<dbReference type="InterPro" id="IPR006722">
    <property type="entry name" value="Sedlin"/>
</dbReference>
<dbReference type="Pfam" id="PF04628">
    <property type="entry name" value="Sedlin_N"/>
    <property type="match status" value="1"/>
</dbReference>